<comment type="caution">
    <text evidence="3">The sequence shown here is derived from an EMBL/GenBank/DDBJ whole genome shotgun (WGS) entry which is preliminary data.</text>
</comment>
<feature type="coiled-coil region" evidence="1">
    <location>
        <begin position="51"/>
        <end position="78"/>
    </location>
</feature>
<keyword evidence="1" id="KW-0175">Coiled coil</keyword>
<dbReference type="SMART" id="SM00015">
    <property type="entry name" value="IQ"/>
    <property type="match status" value="3"/>
</dbReference>
<organism evidence="3 4">
    <name type="scientific">Chrysochromulina tobinii</name>
    <dbReference type="NCBI Taxonomy" id="1460289"/>
    <lineage>
        <taxon>Eukaryota</taxon>
        <taxon>Haptista</taxon>
        <taxon>Haptophyta</taxon>
        <taxon>Prymnesiophyceae</taxon>
        <taxon>Prymnesiales</taxon>
        <taxon>Chrysochromulinaceae</taxon>
        <taxon>Chrysochromulina</taxon>
    </lineage>
</organism>
<feature type="region of interest" description="Disordered" evidence="2">
    <location>
        <begin position="740"/>
        <end position="802"/>
    </location>
</feature>
<evidence type="ECO:0000313" key="3">
    <source>
        <dbReference type="EMBL" id="KOO34957.1"/>
    </source>
</evidence>
<reference evidence="4" key="1">
    <citation type="journal article" date="2015" name="PLoS Genet.">
        <title>Genome Sequence and Transcriptome Analyses of Chrysochromulina tobin: Metabolic Tools for Enhanced Algal Fitness in the Prominent Order Prymnesiales (Haptophyceae).</title>
        <authorList>
            <person name="Hovde B.T."/>
            <person name="Deodato C.R."/>
            <person name="Hunsperger H.M."/>
            <person name="Ryken S.A."/>
            <person name="Yost W."/>
            <person name="Jha R.K."/>
            <person name="Patterson J."/>
            <person name="Monnat R.J. Jr."/>
            <person name="Barlow S.B."/>
            <person name="Starkenburg S.R."/>
            <person name="Cattolico R.A."/>
        </authorList>
    </citation>
    <scope>NUCLEOTIDE SEQUENCE</scope>
    <source>
        <strain evidence="4">CCMP291</strain>
    </source>
</reference>
<feature type="compositionally biased region" description="Low complexity" evidence="2">
    <location>
        <begin position="499"/>
        <end position="523"/>
    </location>
</feature>
<keyword evidence="4" id="KW-1185">Reference proteome</keyword>
<feature type="compositionally biased region" description="Basic and acidic residues" evidence="2">
    <location>
        <begin position="678"/>
        <end position="688"/>
    </location>
</feature>
<accession>A0A0M0K8Q9</accession>
<feature type="compositionally biased region" description="Low complexity" evidence="2">
    <location>
        <begin position="758"/>
        <end position="788"/>
    </location>
</feature>
<feature type="region of interest" description="Disordered" evidence="2">
    <location>
        <begin position="488"/>
        <end position="523"/>
    </location>
</feature>
<proteinExistence type="predicted"/>
<dbReference type="InterPro" id="IPR000048">
    <property type="entry name" value="IQ_motif_EF-hand-BS"/>
</dbReference>
<name>A0A0M0K8Q9_9EUKA</name>
<evidence type="ECO:0000256" key="2">
    <source>
        <dbReference type="SAM" id="MobiDB-lite"/>
    </source>
</evidence>
<dbReference type="AlphaFoldDB" id="A0A0M0K8Q9"/>
<gene>
    <name evidence="3" type="ORF">Ctob_011179</name>
</gene>
<evidence type="ECO:0000256" key="1">
    <source>
        <dbReference type="SAM" id="Coils"/>
    </source>
</evidence>
<sequence length="802" mass="90679">MMGLPPSDMCQAATTKIQAIFRAAMQRRTVSEAAATVAIVVTEGFGDLIGRNDIRHVLNDLQMQKRRLEEKIETLEQSMYYAKATRQKEIRNVTKLGRKKKRELEDELVVDVKQRYEDGATKRRQQVDGVSGSRRKTRVRGDTLDEVEGGALRVLEKELLEEERYQGIAKVYDSLDADASNRSLDAVRATYVHAVMNTEDHGQMQHHLARSLLLDIRLPWYQVCAADVRVAKNLLAKVMLQRKMASAVAHSLRMGKEQGSRRKQASNAEKLEALMHYAAMLDYMKDLLAGKLRKMRFALIRRAIRACVERRREDLSRPECIRAATIIQKYYRTYRVRRLLDLCAALQQQDRDLKARLEHQRQVRQRLGKGFQRSVSTMQIIDTSKSACAIMIQRQMRFIWEMREIEVEAAKQLEMSQRIQRQYRSNRAHMRKRQQQQRLEARDAAYMAELAVHQREVKAKRKRARVLASPSRTARKLLRLATKLGVHLDPSQPADTLEESSSGSTVLSSSARSRAMGTGTGAHATATRKLASLWMDGGMRAARAKLDRASLARWRAQHAAYARGHGLRRELVGALREAQAQRERRAEREANEKAHRMRLWKLEDEAAFAIQGAWRGLITRRDEAVQNKVLKTVVLLRQRVARSMDASHQISEKERVARQARLRRTRARSSARLANSPEGREKAAREAEAEALQAERVAQAKLDAQFEWTRGKGLEEVGQALGTGLGALIESLNMHGGQFGAPAPSATASTDDAKTSVASSSSAQPRDAASPASRRLPPSRYPSRVSPSLLQGTAASNRRVKH</sequence>
<feature type="compositionally biased region" description="Basic residues" evidence="2">
    <location>
        <begin position="658"/>
        <end position="669"/>
    </location>
</feature>
<dbReference type="Proteomes" id="UP000037460">
    <property type="component" value="Unassembled WGS sequence"/>
</dbReference>
<feature type="region of interest" description="Disordered" evidence="2">
    <location>
        <begin position="646"/>
        <end position="688"/>
    </location>
</feature>
<dbReference type="PROSITE" id="PS50096">
    <property type="entry name" value="IQ"/>
    <property type="match status" value="2"/>
</dbReference>
<protein>
    <submittedName>
        <fullName evidence="3">Uncharacterized protein</fullName>
    </submittedName>
</protein>
<dbReference type="EMBL" id="JWZX01001033">
    <property type="protein sequence ID" value="KOO34957.1"/>
    <property type="molecule type" value="Genomic_DNA"/>
</dbReference>
<evidence type="ECO:0000313" key="4">
    <source>
        <dbReference type="Proteomes" id="UP000037460"/>
    </source>
</evidence>